<sequence>MKKTILLIITASFIFCNANSQITEGTWMVGGAGQIYSYNQDFSTSTYSVQYKYVNIDISSSVGFFVADKLALGLRPNFTWLKGHSVSSTGGVSGGSTNTKRYSIGPFARYYLLQEDKSFNILADVSYLFGVVDFTGQSGKANMFSIAAGPVIFFNSSVGLEFLLGYTAKTEEIPNNYKDVRNGFQVSIGFQFHLEK</sequence>
<dbReference type="EMBL" id="MLJW01000016">
    <property type="protein sequence ID" value="OIR12885.1"/>
    <property type="molecule type" value="Genomic_DNA"/>
</dbReference>
<reference evidence="1" key="1">
    <citation type="submission" date="2016-10" db="EMBL/GenBank/DDBJ databases">
        <title>Sequence of Gallionella enrichment culture.</title>
        <authorList>
            <person name="Poehlein A."/>
            <person name="Muehling M."/>
            <person name="Daniel R."/>
        </authorList>
    </citation>
    <scope>NUCLEOTIDE SEQUENCE</scope>
</reference>
<organism evidence="1">
    <name type="scientific">mine drainage metagenome</name>
    <dbReference type="NCBI Taxonomy" id="410659"/>
    <lineage>
        <taxon>unclassified sequences</taxon>
        <taxon>metagenomes</taxon>
        <taxon>ecological metagenomes</taxon>
    </lineage>
</organism>
<comment type="caution">
    <text evidence="1">The sequence shown here is derived from an EMBL/GenBank/DDBJ whole genome shotgun (WGS) entry which is preliminary data.</text>
</comment>
<gene>
    <name evidence="1" type="ORF">GALL_59520</name>
</gene>
<evidence type="ECO:0008006" key="2">
    <source>
        <dbReference type="Google" id="ProtNLM"/>
    </source>
</evidence>
<evidence type="ECO:0000313" key="1">
    <source>
        <dbReference type="EMBL" id="OIR12885.1"/>
    </source>
</evidence>
<accession>A0A1J5T9B5</accession>
<dbReference type="AlphaFoldDB" id="A0A1J5T9B5"/>
<protein>
    <recommendedName>
        <fullName evidence="2">Outer membrane protein beta-barrel domain-containing protein</fullName>
    </recommendedName>
</protein>
<proteinExistence type="predicted"/>
<name>A0A1J5T9B5_9ZZZZ</name>